<dbReference type="InterPro" id="IPR009057">
    <property type="entry name" value="Homeodomain-like_sf"/>
</dbReference>
<name>A0ABQ5Q5J3_9BACT</name>
<dbReference type="InterPro" id="IPR041583">
    <property type="entry name" value="TetR_C_31"/>
</dbReference>
<sequence>MASRKQELLDPLIAYLVRHGPADLSLRPMAAEIGTSARLLIFHFGSKERLLAEVLDEMQRRLQHSFRQMRSAPPGTRRVPLLRAFWDWALQDEHFPSLSLLYQLNVLAARDPDLRSNLLARHAQDWLALIQPALSDPDASPAQATLVGAVFDGLFLELMTTGDRVRTTQALDAFLTMATPSAPSGGRR</sequence>
<keyword evidence="7" id="KW-1185">Reference proteome</keyword>
<gene>
    <name evidence="6" type="ORF">GETHPA_15050</name>
</gene>
<evidence type="ECO:0000256" key="4">
    <source>
        <dbReference type="PROSITE-ProRule" id="PRU00335"/>
    </source>
</evidence>
<protein>
    <submittedName>
        <fullName evidence="6">TetR family transcriptional regulator</fullName>
    </submittedName>
</protein>
<evidence type="ECO:0000313" key="7">
    <source>
        <dbReference type="Proteomes" id="UP001165089"/>
    </source>
</evidence>
<keyword evidence="1" id="KW-0805">Transcription regulation</keyword>
<evidence type="ECO:0000256" key="3">
    <source>
        <dbReference type="ARBA" id="ARBA00023163"/>
    </source>
</evidence>
<dbReference type="EMBL" id="BSDD01000002">
    <property type="protein sequence ID" value="GLH69972.1"/>
    <property type="molecule type" value="Genomic_DNA"/>
</dbReference>
<keyword evidence="3" id="KW-0804">Transcription</keyword>
<dbReference type="SUPFAM" id="SSF46689">
    <property type="entry name" value="Homeodomain-like"/>
    <property type="match status" value="1"/>
</dbReference>
<keyword evidence="2 4" id="KW-0238">DNA-binding</keyword>
<dbReference type="InterPro" id="IPR050109">
    <property type="entry name" value="HTH-type_TetR-like_transc_reg"/>
</dbReference>
<dbReference type="Pfam" id="PF17940">
    <property type="entry name" value="TetR_C_31"/>
    <property type="match status" value="1"/>
</dbReference>
<evidence type="ECO:0000259" key="5">
    <source>
        <dbReference type="PROSITE" id="PS50977"/>
    </source>
</evidence>
<comment type="caution">
    <text evidence="6">The sequence shown here is derived from an EMBL/GenBank/DDBJ whole genome shotgun (WGS) entry which is preliminary data.</text>
</comment>
<dbReference type="PANTHER" id="PTHR30055:SF234">
    <property type="entry name" value="HTH-TYPE TRANSCRIPTIONAL REGULATOR BETI"/>
    <property type="match status" value="1"/>
</dbReference>
<feature type="domain" description="HTH tetR-type" evidence="5">
    <location>
        <begin position="2"/>
        <end position="62"/>
    </location>
</feature>
<reference evidence="6 7" key="1">
    <citation type="journal article" date="2023" name="Antonie Van Leeuwenhoek">
        <title>Mesoterricola silvestris gen. nov., sp. nov., Mesoterricola sediminis sp. nov., Geothrix oryzae sp. nov., Geothrix edaphica sp. nov., Geothrix rubra sp. nov., and Geothrix limicola sp. nov., six novel members of Acidobacteriota isolated from soils.</title>
        <authorList>
            <person name="Itoh H."/>
            <person name="Sugisawa Y."/>
            <person name="Mise K."/>
            <person name="Xu Z."/>
            <person name="Kuniyasu M."/>
            <person name="Ushijima N."/>
            <person name="Kawano K."/>
            <person name="Kobayashi E."/>
            <person name="Shiratori Y."/>
            <person name="Masuda Y."/>
            <person name="Senoo K."/>
        </authorList>
    </citation>
    <scope>NUCLEOTIDE SEQUENCE [LARGE SCALE GENOMIC DNA]</scope>
    <source>
        <strain evidence="6 7">Red803</strain>
    </source>
</reference>
<dbReference type="Gene3D" id="1.10.357.10">
    <property type="entry name" value="Tetracycline Repressor, domain 2"/>
    <property type="match status" value="1"/>
</dbReference>
<proteinExistence type="predicted"/>
<dbReference type="PROSITE" id="PS50977">
    <property type="entry name" value="HTH_TETR_2"/>
    <property type="match status" value="1"/>
</dbReference>
<evidence type="ECO:0000256" key="1">
    <source>
        <dbReference type="ARBA" id="ARBA00023015"/>
    </source>
</evidence>
<organism evidence="6 7">
    <name type="scientific">Geothrix rubra</name>
    <dbReference type="NCBI Taxonomy" id="2927977"/>
    <lineage>
        <taxon>Bacteria</taxon>
        <taxon>Pseudomonadati</taxon>
        <taxon>Acidobacteriota</taxon>
        <taxon>Holophagae</taxon>
        <taxon>Holophagales</taxon>
        <taxon>Holophagaceae</taxon>
        <taxon>Geothrix</taxon>
    </lineage>
</organism>
<evidence type="ECO:0000313" key="6">
    <source>
        <dbReference type="EMBL" id="GLH69972.1"/>
    </source>
</evidence>
<accession>A0ABQ5Q5J3</accession>
<evidence type="ECO:0000256" key="2">
    <source>
        <dbReference type="ARBA" id="ARBA00023125"/>
    </source>
</evidence>
<dbReference type="PANTHER" id="PTHR30055">
    <property type="entry name" value="HTH-TYPE TRANSCRIPTIONAL REGULATOR RUTR"/>
    <property type="match status" value="1"/>
</dbReference>
<dbReference type="Proteomes" id="UP001165089">
    <property type="component" value="Unassembled WGS sequence"/>
</dbReference>
<dbReference type="InterPro" id="IPR001647">
    <property type="entry name" value="HTH_TetR"/>
</dbReference>
<dbReference type="RefSeq" id="WP_285724216.1">
    <property type="nucleotide sequence ID" value="NZ_BSDD01000002.1"/>
</dbReference>
<feature type="DNA-binding region" description="H-T-H motif" evidence="4">
    <location>
        <begin position="25"/>
        <end position="44"/>
    </location>
</feature>
<dbReference type="Pfam" id="PF00440">
    <property type="entry name" value="TetR_N"/>
    <property type="match status" value="1"/>
</dbReference>